<protein>
    <submittedName>
        <fullName evidence="1">Uncharacterized protein</fullName>
    </submittedName>
</protein>
<name>A0A0F2MCE7_SPOSC</name>
<dbReference type="AlphaFoldDB" id="A0A0F2MCE7"/>
<proteinExistence type="predicted"/>
<organism evidence="1 2">
    <name type="scientific">Sporothrix schenckii 1099-18</name>
    <dbReference type="NCBI Taxonomy" id="1397361"/>
    <lineage>
        <taxon>Eukaryota</taxon>
        <taxon>Fungi</taxon>
        <taxon>Dikarya</taxon>
        <taxon>Ascomycota</taxon>
        <taxon>Pezizomycotina</taxon>
        <taxon>Sordariomycetes</taxon>
        <taxon>Sordariomycetidae</taxon>
        <taxon>Ophiostomatales</taxon>
        <taxon>Ophiostomataceae</taxon>
        <taxon>Sporothrix</taxon>
    </lineage>
</organism>
<dbReference type="Proteomes" id="UP000033710">
    <property type="component" value="Unassembled WGS sequence"/>
</dbReference>
<dbReference type="VEuPathDB" id="FungiDB:SPSK_02833"/>
<dbReference type="OrthoDB" id="10314630at2759"/>
<sequence length="127" mass="14107">MLMALRRLNKNLAVVNDKAEPPKVTAEGDYFPSALSPTAVPPAPLIPLDAVTRAWVDERTAQLAEARAQHVLSRPLRVDDAVTWIEGSQRRQRPLMAMPSYVLATEKEYPCRGLWNDDVAWSGTQGL</sequence>
<dbReference type="RefSeq" id="XP_016589166.1">
    <property type="nucleotide sequence ID" value="XM_016729696.1"/>
</dbReference>
<reference evidence="1 2" key="1">
    <citation type="journal article" date="2014" name="BMC Genomics">
        <title>Comparative genomics of the major fungal agents of human and animal Sporotrichosis: Sporothrix schenckii and Sporothrix brasiliensis.</title>
        <authorList>
            <person name="Teixeira M.M."/>
            <person name="de Almeida L.G."/>
            <person name="Kubitschek-Barreira P."/>
            <person name="Alves F.L."/>
            <person name="Kioshima E.S."/>
            <person name="Abadio A.K."/>
            <person name="Fernandes L."/>
            <person name="Derengowski L.S."/>
            <person name="Ferreira K.S."/>
            <person name="Souza R.C."/>
            <person name="Ruiz J.C."/>
            <person name="de Andrade N.C."/>
            <person name="Paes H.C."/>
            <person name="Nicola A.M."/>
            <person name="Albuquerque P."/>
            <person name="Gerber A.L."/>
            <person name="Martins V.P."/>
            <person name="Peconick L.D."/>
            <person name="Neto A.V."/>
            <person name="Chaucanez C.B."/>
            <person name="Silva P.A."/>
            <person name="Cunha O.L."/>
            <person name="de Oliveira F.F."/>
            <person name="dos Santos T.C."/>
            <person name="Barros A.L."/>
            <person name="Soares M.A."/>
            <person name="de Oliveira L.M."/>
            <person name="Marini M.M."/>
            <person name="Villalobos-Duno H."/>
            <person name="Cunha M.M."/>
            <person name="de Hoog S."/>
            <person name="da Silveira J.F."/>
            <person name="Henrissat B."/>
            <person name="Nino-Vega G.A."/>
            <person name="Cisalpino P.S."/>
            <person name="Mora-Montes H.M."/>
            <person name="Almeida S.R."/>
            <person name="Stajich J.E."/>
            <person name="Lopes-Bezerra L.M."/>
            <person name="Vasconcelos A.T."/>
            <person name="Felipe M.S."/>
        </authorList>
    </citation>
    <scope>NUCLEOTIDE SEQUENCE [LARGE SCALE GENOMIC DNA]</scope>
    <source>
        <strain evidence="1 2">1099-18</strain>
    </source>
</reference>
<dbReference type="EMBL" id="AXCR01000006">
    <property type="protein sequence ID" value="KJR86490.1"/>
    <property type="molecule type" value="Genomic_DNA"/>
</dbReference>
<evidence type="ECO:0000313" key="1">
    <source>
        <dbReference type="EMBL" id="KJR86490.1"/>
    </source>
</evidence>
<dbReference type="GeneID" id="27664973"/>
<accession>A0A0F2MCE7</accession>
<gene>
    <name evidence="1" type="ORF">SPSK_02833</name>
</gene>
<comment type="caution">
    <text evidence="1">The sequence shown here is derived from an EMBL/GenBank/DDBJ whole genome shotgun (WGS) entry which is preliminary data.</text>
</comment>
<dbReference type="KEGG" id="ssck:SPSK_02833"/>
<reference evidence="1 2" key="2">
    <citation type="journal article" date="2015" name="Eukaryot. Cell">
        <title>Asexual propagation of a virulent clone complex in a human and feline outbreak of sporotrichosis.</title>
        <authorList>
            <person name="Teixeira Mde M."/>
            <person name="Rodrigues A.M."/>
            <person name="Tsui C.K."/>
            <person name="de Almeida L.G."/>
            <person name="Van Diepeningen A.D."/>
            <person name="van den Ende B.G."/>
            <person name="Fernandes G.F."/>
            <person name="Kano R."/>
            <person name="Hamelin R.C."/>
            <person name="Lopes-Bezerra L.M."/>
            <person name="Vasconcelos A.T."/>
            <person name="de Hoog S."/>
            <person name="de Camargo Z.P."/>
            <person name="Felipe M.S."/>
        </authorList>
    </citation>
    <scope>NUCLEOTIDE SEQUENCE [LARGE SCALE GENOMIC DNA]</scope>
    <source>
        <strain evidence="1 2">1099-18</strain>
    </source>
</reference>
<evidence type="ECO:0000313" key="2">
    <source>
        <dbReference type="Proteomes" id="UP000033710"/>
    </source>
</evidence>